<evidence type="ECO:0008006" key="2">
    <source>
        <dbReference type="Google" id="ProtNLM"/>
    </source>
</evidence>
<reference evidence="1" key="1">
    <citation type="submission" date="2018-05" db="EMBL/GenBank/DDBJ databases">
        <authorList>
            <person name="Lanie J.A."/>
            <person name="Ng W.-L."/>
            <person name="Kazmierczak K.M."/>
            <person name="Andrzejewski T.M."/>
            <person name="Davidsen T.M."/>
            <person name="Wayne K.J."/>
            <person name="Tettelin H."/>
            <person name="Glass J.I."/>
            <person name="Rusch D."/>
            <person name="Podicherti R."/>
            <person name="Tsui H.-C.T."/>
            <person name="Winkler M.E."/>
        </authorList>
    </citation>
    <scope>NUCLEOTIDE SEQUENCE</scope>
    <source>
        <strain evidence="1">KNB</strain>
    </source>
</reference>
<proteinExistence type="predicted"/>
<dbReference type="Pfam" id="PF13031">
    <property type="entry name" value="DUF3892"/>
    <property type="match status" value="1"/>
</dbReference>
<sequence>MDDLRVTCIVKGDGQLAHERVKSIGGVDAEGKRWKLSVEEAIAGISVGKWRFYTYTGGGFSFWLVVAVSSQGYKYLKTDHDGEQPINLLSLRSCPPD</sequence>
<name>A0A2X0SGY3_9PROT</name>
<protein>
    <recommendedName>
        <fullName evidence="2">DUF3892 domain-containing protein</fullName>
    </recommendedName>
</protein>
<gene>
    <name evidence="1" type="ORF">NITFAB_0635</name>
</gene>
<accession>A0A2X0SGY3</accession>
<dbReference type="AlphaFoldDB" id="A0A2X0SGY3"/>
<dbReference type="InterPro" id="IPR024997">
    <property type="entry name" value="DUF3892"/>
</dbReference>
<evidence type="ECO:0000313" key="1">
    <source>
        <dbReference type="EMBL" id="SPS05046.1"/>
    </source>
</evidence>
<organism evidence="1">
    <name type="scientific">Candidatus Nitrotoga fabula</name>
    <dbReference type="NCBI Taxonomy" id="2182327"/>
    <lineage>
        <taxon>Bacteria</taxon>
        <taxon>Pseudomonadati</taxon>
        <taxon>Pseudomonadota</taxon>
        <taxon>Betaproteobacteria</taxon>
        <taxon>Nitrosomonadales</taxon>
        <taxon>Gallionellaceae</taxon>
        <taxon>Candidatus Nitrotoga</taxon>
    </lineage>
</organism>
<dbReference type="EMBL" id="LS423452">
    <property type="protein sequence ID" value="SPS05046.1"/>
    <property type="molecule type" value="Genomic_DNA"/>
</dbReference>